<dbReference type="PANTHER" id="PTHR20855:SF3">
    <property type="entry name" value="LD03007P"/>
    <property type="match status" value="1"/>
</dbReference>
<keyword evidence="2" id="KW-1003">Cell membrane</keyword>
<evidence type="ECO:0000313" key="8">
    <source>
        <dbReference type="EMBL" id="OIQ82695.1"/>
    </source>
</evidence>
<organism evidence="8">
    <name type="scientific">mine drainage metagenome</name>
    <dbReference type="NCBI Taxonomy" id="410659"/>
    <lineage>
        <taxon>unclassified sequences</taxon>
        <taxon>metagenomes</taxon>
        <taxon>ecological metagenomes</taxon>
    </lineage>
</organism>
<dbReference type="InterPro" id="IPR004254">
    <property type="entry name" value="AdipoR/HlyIII-related"/>
</dbReference>
<comment type="caution">
    <text evidence="8">The sequence shown here is derived from an EMBL/GenBank/DDBJ whole genome shotgun (WGS) entry which is preliminary data.</text>
</comment>
<feature type="transmembrane region" description="Helical" evidence="7">
    <location>
        <begin position="73"/>
        <end position="93"/>
    </location>
</feature>
<evidence type="ECO:0000256" key="3">
    <source>
        <dbReference type="ARBA" id="ARBA00022692"/>
    </source>
</evidence>
<evidence type="ECO:0000256" key="4">
    <source>
        <dbReference type="ARBA" id="ARBA00022989"/>
    </source>
</evidence>
<feature type="transmembrane region" description="Helical" evidence="7">
    <location>
        <begin position="43"/>
        <end position="61"/>
    </location>
</feature>
<keyword evidence="5 7" id="KW-0472">Membrane</keyword>
<evidence type="ECO:0000256" key="7">
    <source>
        <dbReference type="SAM" id="Phobius"/>
    </source>
</evidence>
<sequence>MGRLRASRPPDGPGRDIAGRQHVDTAPRSRDGSLQVTDERFNTVSHLFAACFALVGAALLISQASEQADPWKIVGFSVYGLSVVTLFVSSTLHHGIDRGPRVNEVLRTLDYDSVFLLIAGSVTPLVLVLFRNTYGWTVLGAVWAIASIGIVMRSLLRELPKYVTNTLYIALGWLPVLLIGAGRSLPVGALALMAAGGLVYSGGFVIFVIEKPNPRPGTFGFHEIWHLLVVVAALLHYLLMYLYVLSA</sequence>
<dbReference type="Pfam" id="PF03006">
    <property type="entry name" value="HlyIII"/>
    <property type="match status" value="1"/>
</dbReference>
<feature type="transmembrane region" description="Helical" evidence="7">
    <location>
        <begin position="224"/>
        <end position="244"/>
    </location>
</feature>
<reference evidence="8" key="1">
    <citation type="submission" date="2016-10" db="EMBL/GenBank/DDBJ databases">
        <title>Sequence of Gallionella enrichment culture.</title>
        <authorList>
            <person name="Poehlein A."/>
            <person name="Muehling M."/>
            <person name="Daniel R."/>
        </authorList>
    </citation>
    <scope>NUCLEOTIDE SEQUENCE</scope>
</reference>
<keyword evidence="3 7" id="KW-0812">Transmembrane</keyword>
<gene>
    <name evidence="8" type="ORF">GALL_355270</name>
</gene>
<name>A0A1J5QS30_9ZZZZ</name>
<keyword evidence="4 7" id="KW-1133">Transmembrane helix</keyword>
<evidence type="ECO:0000256" key="1">
    <source>
        <dbReference type="ARBA" id="ARBA00004651"/>
    </source>
</evidence>
<dbReference type="InterPro" id="IPR005744">
    <property type="entry name" value="Hy-lIII"/>
</dbReference>
<feature type="region of interest" description="Disordered" evidence="6">
    <location>
        <begin position="1"/>
        <end position="20"/>
    </location>
</feature>
<feature type="transmembrane region" description="Helical" evidence="7">
    <location>
        <begin position="162"/>
        <end position="180"/>
    </location>
</feature>
<dbReference type="GO" id="GO:0005886">
    <property type="term" value="C:plasma membrane"/>
    <property type="evidence" value="ECO:0007669"/>
    <property type="project" value="UniProtKB-SubCell"/>
</dbReference>
<protein>
    <submittedName>
        <fullName evidence="8">Hemolysin-III related</fullName>
    </submittedName>
</protein>
<dbReference type="NCBIfam" id="TIGR01065">
    <property type="entry name" value="hlyIII"/>
    <property type="match status" value="1"/>
</dbReference>
<dbReference type="AlphaFoldDB" id="A0A1J5QS30"/>
<dbReference type="GO" id="GO:0140911">
    <property type="term" value="F:pore-forming activity"/>
    <property type="evidence" value="ECO:0007669"/>
    <property type="project" value="InterPro"/>
</dbReference>
<evidence type="ECO:0000256" key="5">
    <source>
        <dbReference type="ARBA" id="ARBA00023136"/>
    </source>
</evidence>
<comment type="subcellular location">
    <subcellularLocation>
        <location evidence="1">Cell membrane</location>
        <topology evidence="1">Multi-pass membrane protein</topology>
    </subcellularLocation>
</comment>
<proteinExistence type="predicted"/>
<evidence type="ECO:0000256" key="6">
    <source>
        <dbReference type="SAM" id="MobiDB-lite"/>
    </source>
</evidence>
<accession>A0A1J5QS30</accession>
<feature type="transmembrane region" description="Helical" evidence="7">
    <location>
        <begin position="187"/>
        <end position="209"/>
    </location>
</feature>
<evidence type="ECO:0000256" key="2">
    <source>
        <dbReference type="ARBA" id="ARBA00022475"/>
    </source>
</evidence>
<feature type="transmembrane region" description="Helical" evidence="7">
    <location>
        <begin position="113"/>
        <end position="130"/>
    </location>
</feature>
<feature type="transmembrane region" description="Helical" evidence="7">
    <location>
        <begin position="137"/>
        <end position="156"/>
    </location>
</feature>
<dbReference type="PANTHER" id="PTHR20855">
    <property type="entry name" value="ADIPOR/PROGESTIN RECEPTOR-RELATED"/>
    <property type="match status" value="1"/>
</dbReference>
<dbReference type="EMBL" id="MLJW01000777">
    <property type="protein sequence ID" value="OIQ82695.1"/>
    <property type="molecule type" value="Genomic_DNA"/>
</dbReference>